<accession>A0A8X6M0I3</accession>
<gene>
    <name evidence="1" type="ORF">TNCT_386311</name>
</gene>
<reference evidence="1" key="1">
    <citation type="submission" date="2020-07" db="EMBL/GenBank/DDBJ databases">
        <title>Multicomponent nature underlies the extraordinary mechanical properties of spider dragline silk.</title>
        <authorList>
            <person name="Kono N."/>
            <person name="Nakamura H."/>
            <person name="Mori M."/>
            <person name="Yoshida Y."/>
            <person name="Ohtoshi R."/>
            <person name="Malay A.D."/>
            <person name="Moran D.A.P."/>
            <person name="Tomita M."/>
            <person name="Numata K."/>
            <person name="Arakawa K."/>
        </authorList>
    </citation>
    <scope>NUCLEOTIDE SEQUENCE</scope>
</reference>
<dbReference type="Proteomes" id="UP000887116">
    <property type="component" value="Unassembled WGS sequence"/>
</dbReference>
<evidence type="ECO:0000313" key="2">
    <source>
        <dbReference type="Proteomes" id="UP000887116"/>
    </source>
</evidence>
<name>A0A8X6M0I3_TRICU</name>
<sequence length="102" mass="11838">MRMCNRYSSIENCSLIIIVRSFFNHLYNNQLDKEIGEINGISKSSNSLNPYSGNQNNCYFKPLFEKPENLLLQLRKDSSGSEIPLWEFDEMDGESRSYQETG</sequence>
<proteinExistence type="predicted"/>
<dbReference type="EMBL" id="BMAO01038851">
    <property type="protein sequence ID" value="GFR27492.1"/>
    <property type="molecule type" value="Genomic_DNA"/>
</dbReference>
<evidence type="ECO:0000313" key="1">
    <source>
        <dbReference type="EMBL" id="GFR27492.1"/>
    </source>
</evidence>
<organism evidence="1 2">
    <name type="scientific">Trichonephila clavata</name>
    <name type="common">Joro spider</name>
    <name type="synonym">Nephila clavata</name>
    <dbReference type="NCBI Taxonomy" id="2740835"/>
    <lineage>
        <taxon>Eukaryota</taxon>
        <taxon>Metazoa</taxon>
        <taxon>Ecdysozoa</taxon>
        <taxon>Arthropoda</taxon>
        <taxon>Chelicerata</taxon>
        <taxon>Arachnida</taxon>
        <taxon>Araneae</taxon>
        <taxon>Araneomorphae</taxon>
        <taxon>Entelegynae</taxon>
        <taxon>Araneoidea</taxon>
        <taxon>Nephilidae</taxon>
        <taxon>Trichonephila</taxon>
    </lineage>
</organism>
<comment type="caution">
    <text evidence="1">The sequence shown here is derived from an EMBL/GenBank/DDBJ whole genome shotgun (WGS) entry which is preliminary data.</text>
</comment>
<keyword evidence="2" id="KW-1185">Reference proteome</keyword>
<dbReference type="AlphaFoldDB" id="A0A8X6M0I3"/>
<protein>
    <submittedName>
        <fullName evidence="1">Uncharacterized protein</fullName>
    </submittedName>
</protein>